<keyword evidence="2 5" id="KW-0540">Nuclease</keyword>
<accession>A0A0N1F571</accession>
<dbReference type="Proteomes" id="UP000037822">
    <property type="component" value="Unassembled WGS sequence"/>
</dbReference>
<keyword evidence="8" id="KW-1185">Reference proteome</keyword>
<feature type="binding site" evidence="5">
    <location>
        <position position="5"/>
    </location>
    <ligand>
        <name>Mg(2+)</name>
        <dbReference type="ChEBI" id="CHEBI:18420"/>
    </ligand>
</feature>
<keyword evidence="5" id="KW-0800">Toxin</keyword>
<dbReference type="GO" id="GO:0016787">
    <property type="term" value="F:hydrolase activity"/>
    <property type="evidence" value="ECO:0007669"/>
    <property type="project" value="UniProtKB-KW"/>
</dbReference>
<evidence type="ECO:0000256" key="4">
    <source>
        <dbReference type="ARBA" id="ARBA00022801"/>
    </source>
</evidence>
<dbReference type="RefSeq" id="WP_054209516.1">
    <property type="nucleotide sequence ID" value="NZ_LGSZ01000040.1"/>
</dbReference>
<evidence type="ECO:0000256" key="3">
    <source>
        <dbReference type="ARBA" id="ARBA00022723"/>
    </source>
</evidence>
<keyword evidence="3 5" id="KW-0479">Metal-binding</keyword>
<sequence>MIVVDASAIVSVLAEEPDAEALASRLSSDADRSISTVSMWEAACAIARWKDCSRSDGLAIVEEFMESASIGPVAPDIAITALAINASERYGMGGGRPGILNLGDCFSYATARHLRAALLFKGDDFGRTDIKVA</sequence>
<dbReference type="InterPro" id="IPR002716">
    <property type="entry name" value="PIN_dom"/>
</dbReference>
<dbReference type="AlphaFoldDB" id="A0A0N1F571"/>
<keyword evidence="4 5" id="KW-0378">Hydrolase</keyword>
<comment type="similarity">
    <text evidence="5">Belongs to the PINc/VapC protein family.</text>
</comment>
<keyword evidence="1 5" id="KW-1277">Toxin-antitoxin system</keyword>
<dbReference type="InterPro" id="IPR022907">
    <property type="entry name" value="VapC_family"/>
</dbReference>
<comment type="function">
    <text evidence="5">Toxic component of a toxin-antitoxin (TA) system. An RNase.</text>
</comment>
<feature type="binding site" evidence="5">
    <location>
        <position position="104"/>
    </location>
    <ligand>
        <name>Mg(2+)</name>
        <dbReference type="ChEBI" id="CHEBI:18420"/>
    </ligand>
</feature>
<dbReference type="EC" id="3.1.-.-" evidence="5"/>
<proteinExistence type="inferred from homology"/>
<dbReference type="OrthoDB" id="32625at2"/>
<comment type="caution">
    <text evidence="7">The sequence shown here is derived from an EMBL/GenBank/DDBJ whole genome shotgun (WGS) entry which is preliminary data.</text>
</comment>
<evidence type="ECO:0000259" key="6">
    <source>
        <dbReference type="Pfam" id="PF01850"/>
    </source>
</evidence>
<evidence type="ECO:0000256" key="1">
    <source>
        <dbReference type="ARBA" id="ARBA00022649"/>
    </source>
</evidence>
<dbReference type="Gene3D" id="3.40.50.1010">
    <property type="entry name" value="5'-nuclease"/>
    <property type="match status" value="1"/>
</dbReference>
<keyword evidence="5" id="KW-0460">Magnesium</keyword>
<feature type="domain" description="PIN" evidence="6">
    <location>
        <begin position="2"/>
        <end position="130"/>
    </location>
</feature>
<dbReference type="SUPFAM" id="SSF88723">
    <property type="entry name" value="PIN domain-like"/>
    <property type="match status" value="1"/>
</dbReference>
<dbReference type="GO" id="GO:0090729">
    <property type="term" value="F:toxin activity"/>
    <property type="evidence" value="ECO:0007669"/>
    <property type="project" value="UniProtKB-KW"/>
</dbReference>
<evidence type="ECO:0000256" key="2">
    <source>
        <dbReference type="ARBA" id="ARBA00022722"/>
    </source>
</evidence>
<dbReference type="HAMAP" id="MF_00265">
    <property type="entry name" value="VapC_Nob1"/>
    <property type="match status" value="1"/>
</dbReference>
<organism evidence="7 8">
    <name type="scientific">Bosea vaviloviae</name>
    <dbReference type="NCBI Taxonomy" id="1526658"/>
    <lineage>
        <taxon>Bacteria</taxon>
        <taxon>Pseudomonadati</taxon>
        <taxon>Pseudomonadota</taxon>
        <taxon>Alphaproteobacteria</taxon>
        <taxon>Hyphomicrobiales</taxon>
        <taxon>Boseaceae</taxon>
        <taxon>Bosea</taxon>
    </lineage>
</organism>
<dbReference type="CDD" id="cd09871">
    <property type="entry name" value="PIN_MtVapC28-VapC30-like"/>
    <property type="match status" value="1"/>
</dbReference>
<evidence type="ECO:0000313" key="7">
    <source>
        <dbReference type="EMBL" id="KPH80698.1"/>
    </source>
</evidence>
<dbReference type="Pfam" id="PF01850">
    <property type="entry name" value="PIN"/>
    <property type="match status" value="1"/>
</dbReference>
<reference evidence="7 8" key="1">
    <citation type="submission" date="2015-07" db="EMBL/GenBank/DDBJ databases">
        <title>Whole genome sequencing of Bosea vaviloviae isolated from cave pool.</title>
        <authorList>
            <person name="Tan N.E.H."/>
            <person name="Lee Y.P."/>
            <person name="Gan H.M."/>
            <person name="Barton H."/>
            <person name="Savka M.A."/>
        </authorList>
    </citation>
    <scope>NUCLEOTIDE SEQUENCE [LARGE SCALE GENOMIC DNA]</scope>
    <source>
        <strain evidence="7 8">SD260</strain>
    </source>
</reference>
<dbReference type="PATRIC" id="fig|1526658.3.peg.4091"/>
<evidence type="ECO:0000313" key="8">
    <source>
        <dbReference type="Proteomes" id="UP000037822"/>
    </source>
</evidence>
<comment type="cofactor">
    <cofactor evidence="5">
        <name>Mg(2+)</name>
        <dbReference type="ChEBI" id="CHEBI:18420"/>
    </cofactor>
</comment>
<gene>
    <name evidence="5" type="primary">vapC</name>
    <name evidence="7" type="ORF">AE618_13265</name>
</gene>
<name>A0A0N1F571_9HYPH</name>
<evidence type="ECO:0000256" key="5">
    <source>
        <dbReference type="HAMAP-Rule" id="MF_00265"/>
    </source>
</evidence>
<dbReference type="GO" id="GO:0004540">
    <property type="term" value="F:RNA nuclease activity"/>
    <property type="evidence" value="ECO:0007669"/>
    <property type="project" value="InterPro"/>
</dbReference>
<dbReference type="InterPro" id="IPR029060">
    <property type="entry name" value="PIN-like_dom_sf"/>
</dbReference>
<dbReference type="EMBL" id="LGSZ01000040">
    <property type="protein sequence ID" value="KPH80698.1"/>
    <property type="molecule type" value="Genomic_DNA"/>
</dbReference>
<protein>
    <recommendedName>
        <fullName evidence="5">Ribonuclease VapC</fullName>
        <shortName evidence="5">RNase VapC</shortName>
        <ecNumber evidence="5">3.1.-.-</ecNumber>
    </recommendedName>
    <alternativeName>
        <fullName evidence="5">Toxin VapC</fullName>
    </alternativeName>
</protein>
<dbReference type="GO" id="GO:0000287">
    <property type="term" value="F:magnesium ion binding"/>
    <property type="evidence" value="ECO:0007669"/>
    <property type="project" value="UniProtKB-UniRule"/>
</dbReference>